<keyword evidence="3 9" id="KW-0808">Transferase</keyword>
<dbReference type="Pfam" id="PF00109">
    <property type="entry name" value="ketoacyl-synt"/>
    <property type="match status" value="2"/>
</dbReference>
<evidence type="ECO:0000256" key="6">
    <source>
        <dbReference type="SAM" id="MobiDB-lite"/>
    </source>
</evidence>
<dbReference type="GO" id="GO:0031177">
    <property type="term" value="F:phosphopantetheine binding"/>
    <property type="evidence" value="ECO:0007669"/>
    <property type="project" value="InterPro"/>
</dbReference>
<comment type="caution">
    <text evidence="9">The sequence shown here is derived from an EMBL/GenBank/DDBJ whole genome shotgun (WGS) entry which is preliminary data.</text>
</comment>
<dbReference type="InterPro" id="IPR009081">
    <property type="entry name" value="PP-bd_ACP"/>
</dbReference>
<feature type="compositionally biased region" description="Low complexity" evidence="6">
    <location>
        <begin position="1040"/>
        <end position="1052"/>
    </location>
</feature>
<dbReference type="InterPro" id="IPR014043">
    <property type="entry name" value="Acyl_transferase_dom"/>
</dbReference>
<dbReference type="Gene3D" id="3.40.47.10">
    <property type="match status" value="2"/>
</dbReference>
<dbReference type="InterPro" id="IPR016035">
    <property type="entry name" value="Acyl_Trfase/lysoPLipase"/>
</dbReference>
<keyword evidence="4" id="KW-0045">Antibiotic biosynthesis</keyword>
<dbReference type="InterPro" id="IPR032821">
    <property type="entry name" value="PKS_assoc"/>
</dbReference>
<keyword evidence="10" id="KW-1185">Reference proteome</keyword>
<dbReference type="GO" id="GO:0006633">
    <property type="term" value="P:fatty acid biosynthetic process"/>
    <property type="evidence" value="ECO:0007669"/>
    <property type="project" value="InterPro"/>
</dbReference>
<keyword evidence="2" id="KW-0597">Phosphoprotein</keyword>
<dbReference type="InterPro" id="IPR014031">
    <property type="entry name" value="Ketoacyl_synth_C"/>
</dbReference>
<evidence type="ECO:0000259" key="7">
    <source>
        <dbReference type="PROSITE" id="PS50075"/>
    </source>
</evidence>
<dbReference type="GO" id="GO:0033068">
    <property type="term" value="P:macrolide biosynthetic process"/>
    <property type="evidence" value="ECO:0007669"/>
    <property type="project" value="UniProtKB-ARBA"/>
</dbReference>
<dbReference type="InterPro" id="IPR036736">
    <property type="entry name" value="ACP-like_sf"/>
</dbReference>
<name>A0A4R4T6P7_9ACTN</name>
<feature type="domain" description="Ketosynthase family 3 (KS3)" evidence="8">
    <location>
        <begin position="1067"/>
        <end position="1485"/>
    </location>
</feature>
<dbReference type="Gene3D" id="1.10.1200.10">
    <property type="entry name" value="ACP-like"/>
    <property type="match status" value="1"/>
</dbReference>
<dbReference type="Gene3D" id="3.30.70.3290">
    <property type="match status" value="2"/>
</dbReference>
<evidence type="ECO:0000259" key="8">
    <source>
        <dbReference type="PROSITE" id="PS52004"/>
    </source>
</evidence>
<dbReference type="Pfam" id="PF16197">
    <property type="entry name" value="KAsynt_C_assoc"/>
    <property type="match status" value="2"/>
</dbReference>
<dbReference type="Pfam" id="PF02801">
    <property type="entry name" value="Ketoacyl-synt_C"/>
    <property type="match status" value="2"/>
</dbReference>
<gene>
    <name evidence="9" type="ORF">E1283_21330</name>
</gene>
<evidence type="ECO:0000256" key="3">
    <source>
        <dbReference type="ARBA" id="ARBA00022679"/>
    </source>
</evidence>
<dbReference type="CDD" id="cd00833">
    <property type="entry name" value="PKS"/>
    <property type="match status" value="2"/>
</dbReference>
<dbReference type="PROSITE" id="PS50075">
    <property type="entry name" value="CARRIER"/>
    <property type="match status" value="1"/>
</dbReference>
<evidence type="ECO:0000313" key="9">
    <source>
        <dbReference type="EMBL" id="TDC72597.1"/>
    </source>
</evidence>
<dbReference type="InterPro" id="IPR018201">
    <property type="entry name" value="Ketoacyl_synth_AS"/>
</dbReference>
<proteinExistence type="predicted"/>
<feature type="non-terminal residue" evidence="9">
    <location>
        <position position="1804"/>
    </location>
</feature>
<dbReference type="OrthoDB" id="9778690at2"/>
<keyword evidence="5 9" id="KW-0012">Acyltransferase</keyword>
<dbReference type="Pfam" id="PF00698">
    <property type="entry name" value="Acyl_transf_1"/>
    <property type="match status" value="1"/>
</dbReference>
<dbReference type="SUPFAM" id="SSF47336">
    <property type="entry name" value="ACP-like"/>
    <property type="match status" value="1"/>
</dbReference>
<dbReference type="Pfam" id="PF00550">
    <property type="entry name" value="PP-binding"/>
    <property type="match status" value="1"/>
</dbReference>
<dbReference type="InterPro" id="IPR016039">
    <property type="entry name" value="Thiolase-like"/>
</dbReference>
<dbReference type="SMART" id="SM00825">
    <property type="entry name" value="PKS_KS"/>
    <property type="match status" value="2"/>
</dbReference>
<evidence type="ECO:0000256" key="1">
    <source>
        <dbReference type="ARBA" id="ARBA00022450"/>
    </source>
</evidence>
<dbReference type="GO" id="GO:0004315">
    <property type="term" value="F:3-oxoacyl-[acyl-carrier-protein] synthase activity"/>
    <property type="evidence" value="ECO:0007669"/>
    <property type="project" value="InterPro"/>
</dbReference>
<feature type="region of interest" description="Disordered" evidence="6">
    <location>
        <begin position="1039"/>
        <end position="1065"/>
    </location>
</feature>
<dbReference type="SMART" id="SM00823">
    <property type="entry name" value="PKS_PP"/>
    <property type="match status" value="1"/>
</dbReference>
<feature type="domain" description="Ketosynthase family 3 (KS3)" evidence="8">
    <location>
        <begin position="12"/>
        <end position="438"/>
    </location>
</feature>
<keyword evidence="1" id="KW-0596">Phosphopantetheine</keyword>
<dbReference type="InterPro" id="IPR001227">
    <property type="entry name" value="Ac_transferase_dom_sf"/>
</dbReference>
<dbReference type="InterPro" id="IPR050091">
    <property type="entry name" value="PKS_NRPS_Biosynth_Enz"/>
</dbReference>
<evidence type="ECO:0000313" key="10">
    <source>
        <dbReference type="Proteomes" id="UP000295345"/>
    </source>
</evidence>
<evidence type="ECO:0000256" key="2">
    <source>
        <dbReference type="ARBA" id="ARBA00022553"/>
    </source>
</evidence>
<dbReference type="PROSITE" id="PS52004">
    <property type="entry name" value="KS3_2"/>
    <property type="match status" value="2"/>
</dbReference>
<organism evidence="9 10">
    <name type="scientific">Streptomyces hainanensis</name>
    <dbReference type="NCBI Taxonomy" id="402648"/>
    <lineage>
        <taxon>Bacteria</taxon>
        <taxon>Bacillati</taxon>
        <taxon>Actinomycetota</taxon>
        <taxon>Actinomycetes</taxon>
        <taxon>Kitasatosporales</taxon>
        <taxon>Streptomycetaceae</taxon>
        <taxon>Streptomyces</taxon>
    </lineage>
</organism>
<protein>
    <submittedName>
        <fullName evidence="9">Acyltransferase domain-containing protein</fullName>
    </submittedName>
</protein>
<dbReference type="EMBL" id="SMKI01000239">
    <property type="protein sequence ID" value="TDC72597.1"/>
    <property type="molecule type" value="Genomic_DNA"/>
</dbReference>
<dbReference type="PANTHER" id="PTHR43775">
    <property type="entry name" value="FATTY ACID SYNTHASE"/>
    <property type="match status" value="1"/>
</dbReference>
<dbReference type="InterPro" id="IPR020841">
    <property type="entry name" value="PKS_Beta-ketoAc_synthase_dom"/>
</dbReference>
<dbReference type="InterPro" id="IPR014030">
    <property type="entry name" value="Ketoacyl_synth_N"/>
</dbReference>
<accession>A0A4R4T6P7</accession>
<feature type="domain" description="Carrier" evidence="7">
    <location>
        <begin position="961"/>
        <end position="1036"/>
    </location>
</feature>
<dbReference type="SUPFAM" id="SSF53901">
    <property type="entry name" value="Thiolase-like"/>
    <property type="match status" value="2"/>
</dbReference>
<feature type="compositionally biased region" description="Low complexity" evidence="6">
    <location>
        <begin position="933"/>
        <end position="950"/>
    </location>
</feature>
<dbReference type="SMART" id="SM00827">
    <property type="entry name" value="PKS_AT"/>
    <property type="match status" value="1"/>
</dbReference>
<evidence type="ECO:0000256" key="5">
    <source>
        <dbReference type="ARBA" id="ARBA00023315"/>
    </source>
</evidence>
<dbReference type="InterPro" id="IPR020806">
    <property type="entry name" value="PKS_PP-bd"/>
</dbReference>
<dbReference type="FunFam" id="3.40.47.10:FF:000019">
    <property type="entry name" value="Polyketide synthase type I"/>
    <property type="match status" value="1"/>
</dbReference>
<sequence length="1804" mass="188062">MVAESAVPPHTAEPIAIVGVGCRYPGGVRDLDAFGAMLVSGADIVGEVPADRWGREFWDTERRRPGTTFTHVGTFLDDIDRFDPAHFGIAPREAGAIDPQQRLIMEVAWEAMSDSGRPREQWEGTRTGVFAGILSNDYALLHGKTLGVEGIGPHYATGTAFSFAAGRVAHAFDLRGPASAVDTACSSALFAVSMACRNLRSGECDIAVAGGVNLMVAPELSVFMSRIGAISPSGRCRPFHAAADGMIRGEGCGFVVLKRLSDAVADRDQIYATIRGWAVNQDGRSMGVTAPNAAAQIELHRAALRHAGLGPDAVDFVEAHGTGTPLGDQVELLALAEAYESRPAELPPMLVGSSKAVYGHTDAAAGITGLLKALWIVDSAHVPAQPGLDQLTRAVDWENSRIAVPTAGHDLLALGRPVRAGVSSFGLSGTNVHVIVEAVPDDATAAEPPSGPRVLLASASHGVGLADQVSLLRARVVEAKPHLADLVASAATRRTHEAHRYAAVAGEPAELVDALGDPGQPPNGGYAGVVDPDDVPAPVFVYSGQGSQWSGMAADLYESDPTFRDTLDACDELMRRQVSWSLVDELRRVADGALDRTDIAQPAIVAVQIAVTRWLAHRGVRPSAVVGHSVGEIAAAHVAGGLSLADTMALVARRGELLHETAGAGGMLAVQADPPAVEAVLGQVGGSAVIAAVNGPSTVVVAGPHEDLDAVEAALTSGGLRSRRLGLDYAFHSPVVADRGPRLAERLADLEPRGTALRMLSTVAPEADAVRLDASYWERNLTRPVLLGPAIDRLLVDGRHALVEIGGHPVLARPLTAAMAAAPRPGPVLHTLRRSEGGAVALHQTLAQLHVAGVPVDWERVTGRPRRYRRLPPPSWGGERHWLPGVERGRQTGRLHGAAALPAGARLSLLDADGRVIAEMRAEPGSGNGTGGAPPATGEAAREPAASGPASAGGGPDPSVVLVVERVDAVVRSVLGVSAGQPLSRRRGLFEQGMDSLTAVELHARLEAEFALALPSTVVFERPTVEALGTCLADLVPTERAPASTDRASAARPARDTPPDAVADPAESGVAVIGVACRLPAADSPEAYWALLTEGRHAIAEPPPGRRDHPIWSEAGPDVPTRGGYLRDVAGFDAEFFRVSPREASSLDPQQRLLLEVTWEALEDAGHPARALEGRPVGVYLGLNTADYQQLLTRDMRQVDHYYGTGTSFAATAGRVSYFLGLRGPSIAVDTACSASLTALHLACQGLDRGDCEIALVGGANAILAPTVSVSMSEATALAPDGRSKSFDDDADGYGRGEGAVALVLKPLAAARRDGDRVYAVVRGSAVNQDGASGGMTVPSASAQVDVVRQALDRARWAPHEVDYVEAHGTGTPLGDPIEVRALAESLGPGRDASNPLLIGSAKANLGHLEAAAGVAGLLKAVLSLHHGEIPPHPLNRLSTRVDWDRIPVAVATSRRRWPDRGRPSRVGVSAFGFSGSNAHVLLEQAPRTTASAPAGTRASLPYVLPVTAATPTALRQAAGRMADRLGAAPDEVDDIVFTAAHRRSWLEHRLAAVGQDAAELAASLRLVAAGEETAQVRVGHAEGDEPRTVAFRYGPELPAAELRRRLTAAPDYARALDSCADMLETVTGTRHDLTAEPPSALRAAYRFCHHVATTTLWAGVGVTPHGAVGLGGGQVSAAWAAGQLTIADALRLLTGRADGVGLRPGRIPVVPVEHGEPAATAEELARRAAAPADATTAEEPTGYADRIAAARLDTVLDVTGAEPPPPDSRRAPPFRARDPLWRLALGAAELFVSGCAPTGPALA</sequence>
<dbReference type="Proteomes" id="UP000295345">
    <property type="component" value="Unassembled WGS sequence"/>
</dbReference>
<dbReference type="Gene3D" id="3.40.366.10">
    <property type="entry name" value="Malonyl-Coenzyme A Acyl Carrier Protein, domain 2"/>
    <property type="match status" value="2"/>
</dbReference>
<dbReference type="RefSeq" id="WP_132819720.1">
    <property type="nucleotide sequence ID" value="NZ_SMKI01000239.1"/>
</dbReference>
<dbReference type="InterPro" id="IPR016036">
    <property type="entry name" value="Malonyl_transacylase_ACP-bd"/>
</dbReference>
<dbReference type="PANTHER" id="PTHR43775:SF37">
    <property type="entry name" value="SI:DKEY-61P9.11"/>
    <property type="match status" value="1"/>
</dbReference>
<evidence type="ECO:0000256" key="4">
    <source>
        <dbReference type="ARBA" id="ARBA00023194"/>
    </source>
</evidence>
<feature type="region of interest" description="Disordered" evidence="6">
    <location>
        <begin position="921"/>
        <end position="956"/>
    </location>
</feature>
<dbReference type="SUPFAM" id="SSF52151">
    <property type="entry name" value="FabD/lysophospholipase-like"/>
    <property type="match status" value="2"/>
</dbReference>
<dbReference type="GO" id="GO:0004312">
    <property type="term" value="F:fatty acid synthase activity"/>
    <property type="evidence" value="ECO:0007669"/>
    <property type="project" value="TreeGrafter"/>
</dbReference>
<reference evidence="9 10" key="1">
    <citation type="submission" date="2019-03" db="EMBL/GenBank/DDBJ databases">
        <title>Draft genome sequences of novel Actinobacteria.</title>
        <authorList>
            <person name="Sahin N."/>
            <person name="Ay H."/>
            <person name="Saygin H."/>
        </authorList>
    </citation>
    <scope>NUCLEOTIDE SEQUENCE [LARGE SCALE GENOMIC DNA]</scope>
    <source>
        <strain evidence="9 10">DSM 41900</strain>
    </source>
</reference>
<dbReference type="PROSITE" id="PS00606">
    <property type="entry name" value="KS3_1"/>
    <property type="match status" value="2"/>
</dbReference>
<dbReference type="SUPFAM" id="SSF55048">
    <property type="entry name" value="Probable ACP-binding domain of malonyl-CoA ACP transacylase"/>
    <property type="match status" value="1"/>
</dbReference>